<dbReference type="AlphaFoldDB" id="A0A7Z2YD46"/>
<organism evidence="2 3">
    <name type="scientific">Vibrio astriarenae</name>
    <dbReference type="NCBI Taxonomy" id="1481923"/>
    <lineage>
        <taxon>Bacteria</taxon>
        <taxon>Pseudomonadati</taxon>
        <taxon>Pseudomonadota</taxon>
        <taxon>Gammaproteobacteria</taxon>
        <taxon>Vibrionales</taxon>
        <taxon>Vibrionaceae</taxon>
        <taxon>Vibrio</taxon>
    </lineage>
</organism>
<dbReference type="EMBL" id="CP047475">
    <property type="protein sequence ID" value="QIA62986.1"/>
    <property type="molecule type" value="Genomic_DNA"/>
</dbReference>
<accession>A0A7Z2YD46</accession>
<proteinExistence type="predicted"/>
<name>A0A7Z2YD46_9VIBR</name>
<protein>
    <submittedName>
        <fullName evidence="2">Uncharacterized protein</fullName>
    </submittedName>
</protein>
<evidence type="ECO:0000313" key="2">
    <source>
        <dbReference type="EMBL" id="QIA62986.1"/>
    </source>
</evidence>
<dbReference type="Proteomes" id="UP000464262">
    <property type="component" value="Chromosome 1"/>
</dbReference>
<dbReference type="RefSeq" id="WP_164647884.1">
    <property type="nucleotide sequence ID" value="NZ_CP047475.1"/>
</dbReference>
<keyword evidence="3" id="KW-1185">Reference proteome</keyword>
<evidence type="ECO:0000313" key="3">
    <source>
        <dbReference type="Proteomes" id="UP000464262"/>
    </source>
</evidence>
<feature type="region of interest" description="Disordered" evidence="1">
    <location>
        <begin position="26"/>
        <end position="48"/>
    </location>
</feature>
<reference evidence="2 3" key="1">
    <citation type="submission" date="2020-01" db="EMBL/GenBank/DDBJ databases">
        <title>Whole genome and functional gene identification of agarase of Vibrio HN897.</title>
        <authorList>
            <person name="Liu Y."/>
            <person name="Zhao Z."/>
        </authorList>
    </citation>
    <scope>NUCLEOTIDE SEQUENCE [LARGE SCALE GENOMIC DNA]</scope>
    <source>
        <strain evidence="2 3">HN897</strain>
    </source>
</reference>
<evidence type="ECO:0000256" key="1">
    <source>
        <dbReference type="SAM" id="MobiDB-lite"/>
    </source>
</evidence>
<dbReference type="KEGG" id="vas:GT360_05405"/>
<sequence>MLSDKIERINRLRKEAMSNPEFLKAAQEHQKALEDSEETPFEPKKRKYKARATRALSDLYQGVDVGQHGNTRH</sequence>
<gene>
    <name evidence="2" type="ORF">GT360_05405</name>
</gene>